<organism evidence="2 3">
    <name type="scientific">Clostridium estertheticum</name>
    <dbReference type="NCBI Taxonomy" id="238834"/>
    <lineage>
        <taxon>Bacteria</taxon>
        <taxon>Bacillati</taxon>
        <taxon>Bacillota</taxon>
        <taxon>Clostridia</taxon>
        <taxon>Eubacteriales</taxon>
        <taxon>Clostridiaceae</taxon>
        <taxon>Clostridium</taxon>
    </lineage>
</organism>
<evidence type="ECO:0000256" key="1">
    <source>
        <dbReference type="SAM" id="Phobius"/>
    </source>
</evidence>
<dbReference type="AlphaFoldDB" id="A0A5N7IRY3"/>
<proteinExistence type="predicted"/>
<name>A0A5N7IRY3_9CLOT</name>
<evidence type="ECO:0000313" key="3">
    <source>
        <dbReference type="Proteomes" id="UP000342249"/>
    </source>
</evidence>
<dbReference type="RefSeq" id="WP_152753160.1">
    <property type="nucleotide sequence ID" value="NZ_SPSE01000042.1"/>
</dbReference>
<feature type="transmembrane region" description="Helical" evidence="1">
    <location>
        <begin position="309"/>
        <end position="326"/>
    </location>
</feature>
<dbReference type="Proteomes" id="UP000342249">
    <property type="component" value="Unassembled WGS sequence"/>
</dbReference>
<feature type="transmembrane region" description="Helical" evidence="1">
    <location>
        <begin position="178"/>
        <end position="201"/>
    </location>
</feature>
<sequence>MLNELKKFTSQLYIKILILVVILVSIAVSIASIKSFSEVKSVEECANYLHGKAAIHLTKERYKNSKGILTTDKLNEVLKYYKTTPSSNTASIKTDIKYPGITSLMNEAYLYGDTKEADSFYKLNNMNDFYKRNIKLITKELNDSENTYEPWEKNIIFEKAKTIDKPFIIDFREEWVKVYPSLTICFMLIAISAIVIASRLFSYEKDKNMDVLLVSLGDRPLRNIGTNKIKALLTFLTIEFLVSVIIISIAIFSNTGLSAWNSQIQIKYFTSIYHLTFGNAYLLSVFTGWISIIAIGTFVAALNAFTQKSYITLVLGFLVTFIPITFNKLNMFPVVITKFFRMQPINGFSISKNLLSLQVFKFLTFNTLTITAIIINSIIILGICILLASRLFSTRIKNT</sequence>
<feature type="transmembrane region" description="Helical" evidence="1">
    <location>
        <begin position="280"/>
        <end position="302"/>
    </location>
</feature>
<keyword evidence="1" id="KW-0472">Membrane</keyword>
<evidence type="ECO:0000313" key="2">
    <source>
        <dbReference type="EMBL" id="MPQ63737.1"/>
    </source>
</evidence>
<feature type="transmembrane region" description="Helical" evidence="1">
    <location>
        <begin position="12"/>
        <end position="33"/>
    </location>
</feature>
<keyword evidence="1" id="KW-1133">Transmembrane helix</keyword>
<dbReference type="EMBL" id="SPSF01000041">
    <property type="protein sequence ID" value="MPQ63737.1"/>
    <property type="molecule type" value="Genomic_DNA"/>
</dbReference>
<gene>
    <name evidence="2" type="ORF">E4V82_16700</name>
</gene>
<keyword evidence="1" id="KW-0812">Transmembrane</keyword>
<feature type="transmembrane region" description="Helical" evidence="1">
    <location>
        <begin position="231"/>
        <end position="252"/>
    </location>
</feature>
<reference evidence="2 3" key="1">
    <citation type="journal article" date="2019" name="Lett. Appl. Microbiol.">
        <title>A case of 'blown pack' spoilage of vacuum-packaged pork likely associated with Clostridium estertheticum in Canada.</title>
        <authorList>
            <person name="Zhang P."/>
            <person name="Ward P."/>
            <person name="McMullen L.M."/>
            <person name="Yang X."/>
        </authorList>
    </citation>
    <scope>NUCLEOTIDE SEQUENCE [LARGE SCALE GENOMIC DNA]</scope>
    <source>
        <strain evidence="2 3">MA19</strain>
    </source>
</reference>
<feature type="transmembrane region" description="Helical" evidence="1">
    <location>
        <begin position="362"/>
        <end position="388"/>
    </location>
</feature>
<comment type="caution">
    <text evidence="2">The sequence shown here is derived from an EMBL/GenBank/DDBJ whole genome shotgun (WGS) entry which is preliminary data.</text>
</comment>
<protein>
    <submittedName>
        <fullName evidence="2">Uncharacterized protein</fullName>
    </submittedName>
</protein>
<accession>A0A5N7IRY3</accession>